<keyword evidence="2" id="KW-1185">Reference proteome</keyword>
<sequence>MYIACDRSAKKNDIRDWLIILAGDNGETLSKSRADKLANKFKKGLFDPELERVIQYSDPTGETAVNRVLAAA</sequence>
<dbReference type="AlphaFoldDB" id="A0A6H0SK22"/>
<reference evidence="1 2" key="1">
    <citation type="submission" date="2018-09" db="EMBL/GenBank/DDBJ databases">
        <title>Glutamicibacter mishrai S5-52T (LMG 29155T = KCTC 39846T).</title>
        <authorList>
            <person name="Das S.K."/>
        </authorList>
    </citation>
    <scope>NUCLEOTIDE SEQUENCE [LARGE SCALE GENOMIC DNA]</scope>
    <source>
        <strain evidence="1 2">S5-52</strain>
    </source>
</reference>
<organism evidence="1 2">
    <name type="scientific">Glutamicibacter mishrai</name>
    <dbReference type="NCBI Taxonomy" id="1775880"/>
    <lineage>
        <taxon>Bacteria</taxon>
        <taxon>Bacillati</taxon>
        <taxon>Actinomycetota</taxon>
        <taxon>Actinomycetes</taxon>
        <taxon>Micrococcales</taxon>
        <taxon>Micrococcaceae</taxon>
        <taxon>Glutamicibacter</taxon>
    </lineage>
</organism>
<evidence type="ECO:0000313" key="1">
    <source>
        <dbReference type="EMBL" id="QIV87520.1"/>
    </source>
</evidence>
<name>A0A6H0SK22_9MICC</name>
<proteinExistence type="predicted"/>
<dbReference type="RefSeq" id="WP_172512164.1">
    <property type="nucleotide sequence ID" value="NZ_CP032549.1"/>
</dbReference>
<protein>
    <submittedName>
        <fullName evidence="1">Uncharacterized protein</fullName>
    </submittedName>
</protein>
<dbReference type="EMBL" id="CP032549">
    <property type="protein sequence ID" value="QIV87520.1"/>
    <property type="molecule type" value="Genomic_DNA"/>
</dbReference>
<evidence type="ECO:0000313" key="2">
    <source>
        <dbReference type="Proteomes" id="UP000502331"/>
    </source>
</evidence>
<dbReference type="Proteomes" id="UP000502331">
    <property type="component" value="Chromosome"/>
</dbReference>
<accession>A0A6H0SK22</accession>
<gene>
    <name evidence="1" type="ORF">D3791_10560</name>
</gene>